<proteinExistence type="predicted"/>
<evidence type="ECO:0000313" key="1">
    <source>
        <dbReference type="EMBL" id="RPB27609.1"/>
    </source>
</evidence>
<dbReference type="Proteomes" id="UP000267821">
    <property type="component" value="Unassembled WGS sequence"/>
</dbReference>
<reference evidence="1 2" key="1">
    <citation type="journal article" date="2018" name="Nat. Ecol. Evol.">
        <title>Pezizomycetes genomes reveal the molecular basis of ectomycorrhizal truffle lifestyle.</title>
        <authorList>
            <person name="Murat C."/>
            <person name="Payen T."/>
            <person name="Noel B."/>
            <person name="Kuo A."/>
            <person name="Morin E."/>
            <person name="Chen J."/>
            <person name="Kohler A."/>
            <person name="Krizsan K."/>
            <person name="Balestrini R."/>
            <person name="Da Silva C."/>
            <person name="Montanini B."/>
            <person name="Hainaut M."/>
            <person name="Levati E."/>
            <person name="Barry K.W."/>
            <person name="Belfiori B."/>
            <person name="Cichocki N."/>
            <person name="Clum A."/>
            <person name="Dockter R.B."/>
            <person name="Fauchery L."/>
            <person name="Guy J."/>
            <person name="Iotti M."/>
            <person name="Le Tacon F."/>
            <person name="Lindquist E.A."/>
            <person name="Lipzen A."/>
            <person name="Malagnac F."/>
            <person name="Mello A."/>
            <person name="Molinier V."/>
            <person name="Miyauchi S."/>
            <person name="Poulain J."/>
            <person name="Riccioni C."/>
            <person name="Rubini A."/>
            <person name="Sitrit Y."/>
            <person name="Splivallo R."/>
            <person name="Traeger S."/>
            <person name="Wang M."/>
            <person name="Zifcakova L."/>
            <person name="Wipf D."/>
            <person name="Zambonelli A."/>
            <person name="Paolocci F."/>
            <person name="Nowrousian M."/>
            <person name="Ottonello S."/>
            <person name="Baldrian P."/>
            <person name="Spatafora J.W."/>
            <person name="Henrissat B."/>
            <person name="Nagy L.G."/>
            <person name="Aury J.M."/>
            <person name="Wincker P."/>
            <person name="Grigoriev I.V."/>
            <person name="Bonfante P."/>
            <person name="Martin F.M."/>
        </authorList>
    </citation>
    <scope>NUCLEOTIDE SEQUENCE [LARGE SCALE GENOMIC DNA]</scope>
    <source>
        <strain evidence="1 2">ATCC MYA-4762</strain>
    </source>
</reference>
<gene>
    <name evidence="1" type="ORF">L211DRAFT_558479</name>
</gene>
<evidence type="ECO:0000313" key="2">
    <source>
        <dbReference type="Proteomes" id="UP000267821"/>
    </source>
</evidence>
<dbReference type="InParanoid" id="A0A3N4M175"/>
<accession>A0A3N4M175</accession>
<sequence length="87" mass="10543">MVLKFFLCHCAFFHTSFPLTFHLYKYTIFGRLYSFLKYYSRALFIFHPFLDTSTRSCATRLPLYLPTPWIWHVLPLAQLRYTMFTVS</sequence>
<dbReference type="EMBL" id="ML121531">
    <property type="protein sequence ID" value="RPB27609.1"/>
    <property type="molecule type" value="Genomic_DNA"/>
</dbReference>
<protein>
    <submittedName>
        <fullName evidence="1">Uncharacterized protein</fullName>
    </submittedName>
</protein>
<keyword evidence="2" id="KW-1185">Reference proteome</keyword>
<organism evidence="1 2">
    <name type="scientific">Terfezia boudieri ATCC MYA-4762</name>
    <dbReference type="NCBI Taxonomy" id="1051890"/>
    <lineage>
        <taxon>Eukaryota</taxon>
        <taxon>Fungi</taxon>
        <taxon>Dikarya</taxon>
        <taxon>Ascomycota</taxon>
        <taxon>Pezizomycotina</taxon>
        <taxon>Pezizomycetes</taxon>
        <taxon>Pezizales</taxon>
        <taxon>Pezizaceae</taxon>
        <taxon>Terfezia</taxon>
    </lineage>
</organism>
<dbReference type="AlphaFoldDB" id="A0A3N4M175"/>
<name>A0A3N4M175_9PEZI</name>